<evidence type="ECO:0000313" key="21">
    <source>
        <dbReference type="Proteomes" id="UP000320791"/>
    </source>
</evidence>
<comment type="pathway">
    <text evidence="3 19">Cofactor biosynthesis; adenosylcobalamin biosynthesis; adenosylcobalamin from cob(II)yrinate a,c-diamide: step 7/7.</text>
</comment>
<feature type="transmembrane region" description="Helical" evidence="19">
    <location>
        <begin position="123"/>
        <end position="147"/>
    </location>
</feature>
<dbReference type="GO" id="GO:0051073">
    <property type="term" value="F:adenosylcobinamide-GDP ribazoletransferase activity"/>
    <property type="evidence" value="ECO:0007669"/>
    <property type="project" value="UniProtKB-UniRule"/>
</dbReference>
<feature type="transmembrane region" description="Helical" evidence="19">
    <location>
        <begin position="153"/>
        <end position="175"/>
    </location>
</feature>
<protein>
    <recommendedName>
        <fullName evidence="6 19">Adenosylcobinamide-GDP ribazoletransferase</fullName>
        <ecNumber evidence="5 19">2.7.8.26</ecNumber>
    </recommendedName>
    <alternativeName>
        <fullName evidence="16 19">Cobalamin synthase</fullName>
    </alternativeName>
    <alternativeName>
        <fullName evidence="15 19">Cobalamin-5'-phosphate synthase</fullName>
    </alternativeName>
</protein>
<comment type="catalytic activity">
    <reaction evidence="17 19">
        <text>alpha-ribazole + adenosylcob(III)inamide-GDP = adenosylcob(III)alamin + GMP + H(+)</text>
        <dbReference type="Rhea" id="RHEA:16049"/>
        <dbReference type="ChEBI" id="CHEBI:10329"/>
        <dbReference type="ChEBI" id="CHEBI:15378"/>
        <dbReference type="ChEBI" id="CHEBI:18408"/>
        <dbReference type="ChEBI" id="CHEBI:58115"/>
        <dbReference type="ChEBI" id="CHEBI:60487"/>
        <dbReference type="EC" id="2.7.8.26"/>
    </reaction>
</comment>
<feature type="transmembrane region" description="Helical" evidence="19">
    <location>
        <begin position="259"/>
        <end position="284"/>
    </location>
</feature>
<dbReference type="GO" id="GO:0005886">
    <property type="term" value="C:plasma membrane"/>
    <property type="evidence" value="ECO:0007669"/>
    <property type="project" value="UniProtKB-SubCell"/>
</dbReference>
<feature type="transmembrane region" description="Helical" evidence="19">
    <location>
        <begin position="187"/>
        <end position="214"/>
    </location>
</feature>
<proteinExistence type="inferred from homology"/>
<sequence length="287" mass="29026">MSGKAEFVAGDHGFALVEGPATALSWLTILPVRGVAQAFDRVTGRRAMNSLPVVGLVLGATGAALVAGLSWLHTPTILIAALCIALWQWLTRMMHLDGLADVGDALGSFGDPERAREILADKYTGALGMGAAVLCLMVQLAGLTAVLDKLPGTAAAGLVIGSVPVVARLAGMIPCHRNFSPLAPTGFGALVIGTVASRAIFAWAFALTAALAIAAGTLPIAPVSEWALVLPLGCAGAASISAAVVLARRLTRRFGGLNGDCIGALIELTTALAPSVFVISYGALVGG</sequence>
<evidence type="ECO:0000256" key="7">
    <source>
        <dbReference type="ARBA" id="ARBA00022475"/>
    </source>
</evidence>
<dbReference type="PANTHER" id="PTHR34148">
    <property type="entry name" value="ADENOSYLCOBINAMIDE-GDP RIBAZOLETRANSFERASE"/>
    <property type="match status" value="1"/>
</dbReference>
<dbReference type="UniPathway" id="UPA00148">
    <property type="reaction ID" value="UER00238"/>
</dbReference>
<comment type="subcellular location">
    <subcellularLocation>
        <location evidence="2 19">Cell membrane</location>
        <topology evidence="2 19">Multi-pass membrane protein</topology>
    </subcellularLocation>
</comment>
<dbReference type="Proteomes" id="UP000320791">
    <property type="component" value="Unassembled WGS sequence"/>
</dbReference>
<organism evidence="20 21">
    <name type="scientific">Corynebacterium canis</name>
    <dbReference type="NCBI Taxonomy" id="679663"/>
    <lineage>
        <taxon>Bacteria</taxon>
        <taxon>Bacillati</taxon>
        <taxon>Actinomycetota</taxon>
        <taxon>Actinomycetes</taxon>
        <taxon>Mycobacteriales</taxon>
        <taxon>Corynebacteriaceae</taxon>
        <taxon>Corynebacterium</taxon>
    </lineage>
</organism>
<evidence type="ECO:0000256" key="17">
    <source>
        <dbReference type="ARBA" id="ARBA00048623"/>
    </source>
</evidence>
<evidence type="ECO:0000256" key="9">
    <source>
        <dbReference type="ARBA" id="ARBA00022679"/>
    </source>
</evidence>
<keyword evidence="10 19" id="KW-0812">Transmembrane</keyword>
<dbReference type="InterPro" id="IPR003805">
    <property type="entry name" value="CobS"/>
</dbReference>
<evidence type="ECO:0000313" key="20">
    <source>
        <dbReference type="EMBL" id="TWT19481.1"/>
    </source>
</evidence>
<evidence type="ECO:0000256" key="14">
    <source>
        <dbReference type="ARBA" id="ARBA00025228"/>
    </source>
</evidence>
<evidence type="ECO:0000256" key="2">
    <source>
        <dbReference type="ARBA" id="ARBA00004651"/>
    </source>
</evidence>
<dbReference type="EMBL" id="VOHM01000033">
    <property type="protein sequence ID" value="TWT19481.1"/>
    <property type="molecule type" value="Genomic_DNA"/>
</dbReference>
<keyword evidence="11 19" id="KW-0460">Magnesium</keyword>
<comment type="caution">
    <text evidence="20">The sequence shown here is derived from an EMBL/GenBank/DDBJ whole genome shotgun (WGS) entry which is preliminary data.</text>
</comment>
<reference evidence="20 21" key="1">
    <citation type="submission" date="2019-08" db="EMBL/GenBank/DDBJ databases">
        <authorList>
            <person name="Lei W."/>
        </authorList>
    </citation>
    <scope>NUCLEOTIDE SEQUENCE [LARGE SCALE GENOMIC DNA]</scope>
    <source>
        <strain evidence="20 21">CCUG 58627</strain>
    </source>
</reference>
<evidence type="ECO:0000256" key="5">
    <source>
        <dbReference type="ARBA" id="ARBA00013200"/>
    </source>
</evidence>
<evidence type="ECO:0000256" key="6">
    <source>
        <dbReference type="ARBA" id="ARBA00015850"/>
    </source>
</evidence>
<evidence type="ECO:0000256" key="16">
    <source>
        <dbReference type="ARBA" id="ARBA00032853"/>
    </source>
</evidence>
<comment type="function">
    <text evidence="14 19">Joins adenosylcobinamide-GDP and alpha-ribazole to generate adenosylcobalamin (Ado-cobalamin). Also synthesizes adenosylcobalamin 5'-phosphate from adenosylcobinamide-GDP and alpha-ribazole 5'-phosphate.</text>
</comment>
<comment type="similarity">
    <text evidence="4 19">Belongs to the CobS family.</text>
</comment>
<evidence type="ECO:0000256" key="12">
    <source>
        <dbReference type="ARBA" id="ARBA00022989"/>
    </source>
</evidence>
<comment type="cofactor">
    <cofactor evidence="1 19">
        <name>Mg(2+)</name>
        <dbReference type="ChEBI" id="CHEBI:18420"/>
    </cofactor>
</comment>
<keyword evidence="12 19" id="KW-1133">Transmembrane helix</keyword>
<evidence type="ECO:0000256" key="1">
    <source>
        <dbReference type="ARBA" id="ARBA00001946"/>
    </source>
</evidence>
<dbReference type="GO" id="GO:0008818">
    <property type="term" value="F:cobalamin 5'-phosphate synthase activity"/>
    <property type="evidence" value="ECO:0007669"/>
    <property type="project" value="UniProtKB-UniRule"/>
</dbReference>
<dbReference type="AlphaFoldDB" id="A0A5C5TZB7"/>
<evidence type="ECO:0000256" key="11">
    <source>
        <dbReference type="ARBA" id="ARBA00022842"/>
    </source>
</evidence>
<evidence type="ECO:0000256" key="3">
    <source>
        <dbReference type="ARBA" id="ARBA00004663"/>
    </source>
</evidence>
<dbReference type="GO" id="GO:0009236">
    <property type="term" value="P:cobalamin biosynthetic process"/>
    <property type="evidence" value="ECO:0007669"/>
    <property type="project" value="UniProtKB-UniRule"/>
</dbReference>
<dbReference type="Pfam" id="PF02654">
    <property type="entry name" value="CobS"/>
    <property type="match status" value="1"/>
</dbReference>
<feature type="transmembrane region" description="Helical" evidence="19">
    <location>
        <begin position="72"/>
        <end position="90"/>
    </location>
</feature>
<keyword evidence="9 19" id="KW-0808">Transferase</keyword>
<keyword evidence="8 19" id="KW-0169">Cobalamin biosynthesis</keyword>
<evidence type="ECO:0000256" key="8">
    <source>
        <dbReference type="ARBA" id="ARBA00022573"/>
    </source>
</evidence>
<keyword evidence="21" id="KW-1185">Reference proteome</keyword>
<evidence type="ECO:0000256" key="15">
    <source>
        <dbReference type="ARBA" id="ARBA00032605"/>
    </source>
</evidence>
<feature type="transmembrane region" description="Helical" evidence="19">
    <location>
        <begin position="47"/>
        <end position="66"/>
    </location>
</feature>
<dbReference type="PANTHER" id="PTHR34148:SF1">
    <property type="entry name" value="ADENOSYLCOBINAMIDE-GDP RIBAZOLETRANSFERASE"/>
    <property type="match status" value="1"/>
</dbReference>
<evidence type="ECO:0000256" key="4">
    <source>
        <dbReference type="ARBA" id="ARBA00010561"/>
    </source>
</evidence>
<keyword evidence="7 19" id="KW-1003">Cell membrane</keyword>
<dbReference type="RefSeq" id="WP_146325513.1">
    <property type="nucleotide sequence ID" value="NZ_BAABLR010000061.1"/>
</dbReference>
<feature type="transmembrane region" description="Helical" evidence="19">
    <location>
        <begin position="226"/>
        <end position="247"/>
    </location>
</feature>
<dbReference type="OrthoDB" id="9794223at2"/>
<evidence type="ECO:0000256" key="13">
    <source>
        <dbReference type="ARBA" id="ARBA00023136"/>
    </source>
</evidence>
<evidence type="ECO:0000256" key="18">
    <source>
        <dbReference type="ARBA" id="ARBA00049504"/>
    </source>
</evidence>
<dbReference type="EC" id="2.7.8.26" evidence="5 19"/>
<evidence type="ECO:0000256" key="19">
    <source>
        <dbReference type="HAMAP-Rule" id="MF_00719"/>
    </source>
</evidence>
<comment type="catalytic activity">
    <reaction evidence="18 19">
        <text>alpha-ribazole 5'-phosphate + adenosylcob(III)inamide-GDP = adenosylcob(III)alamin 5'-phosphate + GMP + H(+)</text>
        <dbReference type="Rhea" id="RHEA:23560"/>
        <dbReference type="ChEBI" id="CHEBI:15378"/>
        <dbReference type="ChEBI" id="CHEBI:57918"/>
        <dbReference type="ChEBI" id="CHEBI:58115"/>
        <dbReference type="ChEBI" id="CHEBI:60487"/>
        <dbReference type="ChEBI" id="CHEBI:60493"/>
        <dbReference type="EC" id="2.7.8.26"/>
    </reaction>
</comment>
<dbReference type="HAMAP" id="MF_00719">
    <property type="entry name" value="CobS"/>
    <property type="match status" value="1"/>
</dbReference>
<accession>A0A5C5TZB7</accession>
<gene>
    <name evidence="19" type="primary">cobS</name>
    <name evidence="20" type="ORF">FRX94_11635</name>
</gene>
<name>A0A5C5TZB7_9CORY</name>
<evidence type="ECO:0000256" key="10">
    <source>
        <dbReference type="ARBA" id="ARBA00022692"/>
    </source>
</evidence>
<keyword evidence="13 19" id="KW-0472">Membrane</keyword>